<keyword evidence="1 2" id="KW-0175">Coiled coil</keyword>
<organism evidence="4">
    <name type="scientific">Thermofilum pendens</name>
    <dbReference type="NCBI Taxonomy" id="2269"/>
    <lineage>
        <taxon>Archaea</taxon>
        <taxon>Thermoproteota</taxon>
        <taxon>Thermoprotei</taxon>
        <taxon>Thermofilales</taxon>
        <taxon>Thermofilaceae</taxon>
        <taxon>Thermofilum</taxon>
    </lineage>
</organism>
<evidence type="ECO:0000256" key="1">
    <source>
        <dbReference type="ARBA" id="ARBA00023054"/>
    </source>
</evidence>
<dbReference type="InterPro" id="IPR027417">
    <property type="entry name" value="P-loop_NTPase"/>
</dbReference>
<comment type="caution">
    <text evidence="4">The sequence shown here is derived from an EMBL/GenBank/DDBJ whole genome shotgun (WGS) entry which is preliminary data.</text>
</comment>
<accession>A0A7C4H7Q2</accession>
<name>A0A7C4H7Q2_THEPE</name>
<feature type="coiled-coil region" evidence="2">
    <location>
        <begin position="534"/>
        <end position="582"/>
    </location>
</feature>
<evidence type="ECO:0000256" key="2">
    <source>
        <dbReference type="SAM" id="Coils"/>
    </source>
</evidence>
<feature type="domain" description="Rad50/SbcC-type AAA" evidence="3">
    <location>
        <begin position="11"/>
        <end position="221"/>
    </location>
</feature>
<dbReference type="Pfam" id="PF13476">
    <property type="entry name" value="AAA_23"/>
    <property type="match status" value="1"/>
</dbReference>
<dbReference type="InterPro" id="IPR038729">
    <property type="entry name" value="Rad50/SbcC_AAA"/>
</dbReference>
<reference evidence="4" key="1">
    <citation type="journal article" date="2020" name="mSystems">
        <title>Genome- and Community-Level Interaction Insights into Carbon Utilization and Element Cycling Functions of Hydrothermarchaeota in Hydrothermal Sediment.</title>
        <authorList>
            <person name="Zhou Z."/>
            <person name="Liu Y."/>
            <person name="Xu W."/>
            <person name="Pan J."/>
            <person name="Luo Z.H."/>
            <person name="Li M."/>
        </authorList>
    </citation>
    <scope>NUCLEOTIDE SEQUENCE</scope>
    <source>
        <strain evidence="4">SpSt-649</strain>
    </source>
</reference>
<feature type="coiled-coil region" evidence="2">
    <location>
        <begin position="607"/>
        <end position="686"/>
    </location>
</feature>
<feature type="coiled-coil region" evidence="2">
    <location>
        <begin position="451"/>
        <end position="495"/>
    </location>
</feature>
<dbReference type="Gene3D" id="3.40.50.300">
    <property type="entry name" value="P-loop containing nucleotide triphosphate hydrolases"/>
    <property type="match status" value="2"/>
</dbReference>
<dbReference type="AlphaFoldDB" id="A0A7C4H7Q2"/>
<dbReference type="PANTHER" id="PTHR32114">
    <property type="entry name" value="ABC TRANSPORTER ABCH.3"/>
    <property type="match status" value="1"/>
</dbReference>
<dbReference type="PANTHER" id="PTHR32114:SF2">
    <property type="entry name" value="ABC TRANSPORTER ABCH.3"/>
    <property type="match status" value="1"/>
</dbReference>
<feature type="coiled-coil region" evidence="2">
    <location>
        <begin position="180"/>
        <end position="373"/>
    </location>
</feature>
<evidence type="ECO:0000259" key="3">
    <source>
        <dbReference type="Pfam" id="PF13476"/>
    </source>
</evidence>
<protein>
    <submittedName>
        <fullName evidence="4">SMC family ATPase</fullName>
    </submittedName>
</protein>
<dbReference type="SUPFAM" id="SSF52540">
    <property type="entry name" value="P-loop containing nucleoside triphosphate hydrolases"/>
    <property type="match status" value="1"/>
</dbReference>
<dbReference type="EMBL" id="DTBQ01000086">
    <property type="protein sequence ID" value="HGM46707.1"/>
    <property type="molecule type" value="Genomic_DNA"/>
</dbReference>
<dbReference type="GO" id="GO:0016887">
    <property type="term" value="F:ATP hydrolysis activity"/>
    <property type="evidence" value="ECO:0007669"/>
    <property type="project" value="InterPro"/>
</dbReference>
<sequence length="842" mass="95138">MEGGSLVKLVSLKAENFRRVNLREPLEFPDGLVVIQGRNEAGKSTILEAILFGIYGDFRIPAALRGGRQGLESIVNHRSSRAKVEVVFETGGKRYRVERIVEGGTEGGRQVDAKLVELDGAGGRLIATGVLKVNELVQKLLRVSWREMLATNVIAQKDLERILRMDRSDRERVINMMMGFESYNKAIEKLSEEAGNLHRDLDRLRENERSLEENVKMLEEKAGKLAGWRTWLQKLEEKLPQLELALSRERAAYEYLVELERALRRRHDLKLKLESVRRLREEQTARLEEARARYSKALADLESQQKEVVELAPALEHAERELSEAESEVRHLVEVRSKIEELWDSYRSAERELESLKSRIASLKERVEKRSSLEAEVGSARASLASIESAMSSVRLPAWSLAGAASATVASVLLGFFLHPAALAGVSLALLALFAGFQVKQQKLRLLSEKRSELKGRISLLDAELRNVERDEKELEALKASEHNLLERLRRVKSQLAVVAGSAGLEGDFVSLAGAVAERLRAADERRAGAFRKRNELSEKRSKLNAAIEALKSEISRLESEISSAQAKLTELASRERELTEELSNIAVPELPPGVEGVPLSPVEDDLDAIASMRLELEERYRRANAELEKAKTEAGSLRRQIEEAERELQQLPRLKAELDEVRERIRKLELELKARRSAIDALRRVAERRRAIFAPSVESNMSWIVSYITDGRYKAVRVDPQTYDVEVYDAEAGRWMRRDIYSGGTNDQFLLAMRIAFILSLLPAAKGTYPRFLFLDEPLGSSDSERRSRIIELLSKELTRFFDQVFLITHVDIDEPPGSTVIVMNEGKPEGIRKVPLQESV</sequence>
<dbReference type="GO" id="GO:0006302">
    <property type="term" value="P:double-strand break repair"/>
    <property type="evidence" value="ECO:0007669"/>
    <property type="project" value="InterPro"/>
</dbReference>
<evidence type="ECO:0000313" key="4">
    <source>
        <dbReference type="EMBL" id="HGM46707.1"/>
    </source>
</evidence>
<proteinExistence type="predicted"/>
<gene>
    <name evidence="4" type="ORF">ENU21_02985</name>
</gene>